<dbReference type="SUPFAM" id="SSF52540">
    <property type="entry name" value="P-loop containing nucleoside triphosphate hydrolases"/>
    <property type="match status" value="1"/>
</dbReference>
<protein>
    <recommendedName>
        <fullName evidence="12">NB-ARC domain-containing protein</fullName>
    </recommendedName>
</protein>
<dbReference type="InterPro" id="IPR002182">
    <property type="entry name" value="NB-ARC"/>
</dbReference>
<evidence type="ECO:0008006" key="12">
    <source>
        <dbReference type="Google" id="ProtNLM"/>
    </source>
</evidence>
<dbReference type="Gene3D" id="3.80.10.10">
    <property type="entry name" value="Ribonuclease Inhibitor"/>
    <property type="match status" value="1"/>
</dbReference>
<organism evidence="10 11">
    <name type="scientific">Leersia perrieri</name>
    <dbReference type="NCBI Taxonomy" id="77586"/>
    <lineage>
        <taxon>Eukaryota</taxon>
        <taxon>Viridiplantae</taxon>
        <taxon>Streptophyta</taxon>
        <taxon>Embryophyta</taxon>
        <taxon>Tracheophyta</taxon>
        <taxon>Spermatophyta</taxon>
        <taxon>Magnoliopsida</taxon>
        <taxon>Liliopsida</taxon>
        <taxon>Poales</taxon>
        <taxon>Poaceae</taxon>
        <taxon>BOP clade</taxon>
        <taxon>Oryzoideae</taxon>
        <taxon>Oryzeae</taxon>
        <taxon>Oryzinae</taxon>
        <taxon>Leersia</taxon>
    </lineage>
</organism>
<evidence type="ECO:0000256" key="2">
    <source>
        <dbReference type="ARBA" id="ARBA00022614"/>
    </source>
</evidence>
<dbReference type="GO" id="GO:0043531">
    <property type="term" value="F:ADP binding"/>
    <property type="evidence" value="ECO:0007669"/>
    <property type="project" value="InterPro"/>
</dbReference>
<comment type="similarity">
    <text evidence="1">Belongs to the disease resistance NB-LRR family.</text>
</comment>
<dbReference type="PRINTS" id="PR00364">
    <property type="entry name" value="DISEASERSIST"/>
</dbReference>
<evidence type="ECO:0000256" key="6">
    <source>
        <dbReference type="ARBA" id="ARBA00023054"/>
    </source>
</evidence>
<dbReference type="InterPro" id="IPR044974">
    <property type="entry name" value="Disease_R_plants"/>
</dbReference>
<reference evidence="10" key="3">
    <citation type="submission" date="2015-04" db="UniProtKB">
        <authorList>
            <consortium name="EnsemblPlants"/>
        </authorList>
    </citation>
    <scope>IDENTIFICATION</scope>
</reference>
<proteinExistence type="inferred from homology"/>
<dbReference type="InterPro" id="IPR032675">
    <property type="entry name" value="LRR_dom_sf"/>
</dbReference>
<feature type="domain" description="Disease resistance R13L4/SHOC-2-like LRR" evidence="9">
    <location>
        <begin position="539"/>
        <end position="817"/>
    </location>
</feature>
<evidence type="ECO:0000313" key="11">
    <source>
        <dbReference type="Proteomes" id="UP000032180"/>
    </source>
</evidence>
<keyword evidence="5" id="KW-0611">Plant defense</keyword>
<name>A0A0D9XVN3_9ORYZ</name>
<dbReference type="GO" id="GO:0098542">
    <property type="term" value="P:defense response to other organism"/>
    <property type="evidence" value="ECO:0007669"/>
    <property type="project" value="TreeGrafter"/>
</dbReference>
<dbReference type="Proteomes" id="UP000032180">
    <property type="component" value="Chromosome 11"/>
</dbReference>
<dbReference type="InterPro" id="IPR027417">
    <property type="entry name" value="P-loop_NTPase"/>
</dbReference>
<dbReference type="FunFam" id="3.40.50.300:FF:001091">
    <property type="entry name" value="Probable disease resistance protein At1g61300"/>
    <property type="match status" value="1"/>
</dbReference>
<dbReference type="Gramene" id="LPERR11G20140.2">
    <property type="protein sequence ID" value="LPERR11G20140.2"/>
    <property type="gene ID" value="LPERR11G20140"/>
</dbReference>
<evidence type="ECO:0000256" key="3">
    <source>
        <dbReference type="ARBA" id="ARBA00022737"/>
    </source>
</evidence>
<feature type="domain" description="NB-ARC" evidence="7">
    <location>
        <begin position="180"/>
        <end position="353"/>
    </location>
</feature>
<sequence>MAETVLLLEIKKIGIALANGVTNQASAQFAKHAVQLTELQDSMGRIMRELRVMHDFLCQMDIQSRCNQVYLGWLQEVRKVVYVMEDMVDEYLHLVGCQRDLGCCFYLKKLFSQPRSVLSLDRIASMVSRIEKDLAHLSQTKDRWIPITNIGNSSHNVVQGPQDLASLSRSLDEDDLVGIEDNKQKLLEWLRDGDPARSVIVVHGMGGLGKTTHAATVFRKEREKFDCHAWVSVSQTYTREDILHRLIVEIFRDKPNAPSNITTMDIATLQDTLMSFLEQKMYLIVLDDVWTPQVYNDLSAALVSNLKGSRIIIITTRNAEIGHLTFPGRAMELKRLSEDDSWDLFCKKAFLNHECPKELKDLSEQILSKCEGLPLAIVSIGRLLSVRSKTPAEWKRILDQLSWELINNTEMEHVRNILLLSYIYLPTRLKSCFLYCSLFPEDYLLKRKQFIRVWIAEGLVESRVDLCQRECFGTAYSDEDRQGDSTDDKDGRRMVIHRLTEDVNLAVILRLHRLWSLIVLDKSTPSSLRTFPVIVENSRYMSVLELTGLPVDKLPDGIGDLFNLQHLGLRRSKVKFLPDSIEKLSNLLTLDIYDSEIQVLPSGIVKLKKLRHLFAQRISDLFVRALVWCNGVSIPKGLENPTELQTLQALELHDDGSVRRLKELRQMRNIRITSVMTSYCEGLCQSLQQMKYLFYLDIIASGEDEVLQLNGLSPFPPNLQKLRLRGRLAQANMLLGAAATPGGHDHLRSVQLYWSQLEDDPLTRLWLTRAYVGEKLVFEPGWFPVLKELDLRDMPNLSLLDIHQGTMTSLQELYLVNLSGMVQVMRGIEFIVPTLKSLWLLEITPAFHAELCNCPRLDGIRWRYDLKSQQRKHAVMSHA</sequence>
<dbReference type="Gene3D" id="3.40.50.300">
    <property type="entry name" value="P-loop containing nucleotide triphosphate hydrolases"/>
    <property type="match status" value="1"/>
</dbReference>
<evidence type="ECO:0000313" key="10">
    <source>
        <dbReference type="EnsemblPlants" id="LPERR11G20140.2"/>
    </source>
</evidence>
<dbReference type="STRING" id="77586.A0A0D9XVN3"/>
<reference evidence="10 11" key="1">
    <citation type="submission" date="2012-08" db="EMBL/GenBank/DDBJ databases">
        <title>Oryza genome evolution.</title>
        <authorList>
            <person name="Wing R.A."/>
        </authorList>
    </citation>
    <scope>NUCLEOTIDE SEQUENCE</scope>
</reference>
<dbReference type="Pfam" id="PF00931">
    <property type="entry name" value="NB-ARC"/>
    <property type="match status" value="1"/>
</dbReference>
<dbReference type="Gene3D" id="1.20.5.4130">
    <property type="match status" value="1"/>
</dbReference>
<dbReference type="HOGENOM" id="CLU_000837_25_4_1"/>
<keyword evidence="4" id="KW-0547">Nucleotide-binding</keyword>
<evidence type="ECO:0000259" key="9">
    <source>
        <dbReference type="Pfam" id="PF23598"/>
    </source>
</evidence>
<dbReference type="InterPro" id="IPR055414">
    <property type="entry name" value="LRR_R13L4/SHOC2-like"/>
</dbReference>
<dbReference type="InterPro" id="IPR042197">
    <property type="entry name" value="Apaf_helical"/>
</dbReference>
<keyword evidence="2" id="KW-0433">Leucine-rich repeat</keyword>
<reference evidence="11" key="2">
    <citation type="submission" date="2013-12" db="EMBL/GenBank/DDBJ databases">
        <authorList>
            <person name="Yu Y."/>
            <person name="Lee S."/>
            <person name="de Baynast K."/>
            <person name="Wissotski M."/>
            <person name="Liu L."/>
            <person name="Talag J."/>
            <person name="Goicoechea J."/>
            <person name="Angelova A."/>
            <person name="Jetty R."/>
            <person name="Kudrna D."/>
            <person name="Golser W."/>
            <person name="Rivera L."/>
            <person name="Zhang J."/>
            <person name="Wing R."/>
        </authorList>
    </citation>
    <scope>NUCLEOTIDE SEQUENCE</scope>
</reference>
<dbReference type="EnsemblPlants" id="LPERR11G20140.2">
    <property type="protein sequence ID" value="LPERR11G20140.2"/>
    <property type="gene ID" value="LPERR11G20140"/>
</dbReference>
<dbReference type="Pfam" id="PF18052">
    <property type="entry name" value="Rx_N"/>
    <property type="match status" value="1"/>
</dbReference>
<evidence type="ECO:0000256" key="5">
    <source>
        <dbReference type="ARBA" id="ARBA00022821"/>
    </source>
</evidence>
<evidence type="ECO:0000259" key="7">
    <source>
        <dbReference type="Pfam" id="PF00931"/>
    </source>
</evidence>
<dbReference type="PANTHER" id="PTHR23155">
    <property type="entry name" value="DISEASE RESISTANCE PROTEIN RP"/>
    <property type="match status" value="1"/>
</dbReference>
<dbReference type="Gene3D" id="1.10.8.430">
    <property type="entry name" value="Helical domain of apoptotic protease-activating factors"/>
    <property type="match status" value="1"/>
</dbReference>
<dbReference type="PANTHER" id="PTHR23155:SF1098">
    <property type="entry name" value="OS11G0678400 PROTEIN"/>
    <property type="match status" value="1"/>
</dbReference>
<accession>A0A0D9XVN3</accession>
<dbReference type="AlphaFoldDB" id="A0A0D9XVN3"/>
<dbReference type="InterPro" id="IPR036388">
    <property type="entry name" value="WH-like_DNA-bd_sf"/>
</dbReference>
<keyword evidence="3" id="KW-0677">Repeat</keyword>
<evidence type="ECO:0000259" key="8">
    <source>
        <dbReference type="Pfam" id="PF18052"/>
    </source>
</evidence>
<feature type="domain" description="Disease resistance N-terminal" evidence="8">
    <location>
        <begin position="27"/>
        <end position="99"/>
    </location>
</feature>
<dbReference type="eggNOG" id="KOG4658">
    <property type="taxonomic scope" value="Eukaryota"/>
</dbReference>
<dbReference type="SUPFAM" id="SSF52058">
    <property type="entry name" value="L domain-like"/>
    <property type="match status" value="1"/>
</dbReference>
<dbReference type="Pfam" id="PF23598">
    <property type="entry name" value="LRR_14"/>
    <property type="match status" value="1"/>
</dbReference>
<dbReference type="Gene3D" id="1.10.10.10">
    <property type="entry name" value="Winged helix-like DNA-binding domain superfamily/Winged helix DNA-binding domain"/>
    <property type="match status" value="1"/>
</dbReference>
<evidence type="ECO:0000256" key="4">
    <source>
        <dbReference type="ARBA" id="ARBA00022741"/>
    </source>
</evidence>
<keyword evidence="6" id="KW-0175">Coiled coil</keyword>
<dbReference type="InterPro" id="IPR041118">
    <property type="entry name" value="Rx_N"/>
</dbReference>
<evidence type="ECO:0000256" key="1">
    <source>
        <dbReference type="ARBA" id="ARBA00008894"/>
    </source>
</evidence>
<keyword evidence="11" id="KW-1185">Reference proteome</keyword>